<protein>
    <submittedName>
        <fullName evidence="1">Uncharacterized protein</fullName>
    </submittedName>
</protein>
<organism evidence="1 2">
    <name type="scientific">Porphyromonas uenonis 60-3</name>
    <dbReference type="NCBI Taxonomy" id="596327"/>
    <lineage>
        <taxon>Bacteria</taxon>
        <taxon>Pseudomonadati</taxon>
        <taxon>Bacteroidota</taxon>
        <taxon>Bacteroidia</taxon>
        <taxon>Bacteroidales</taxon>
        <taxon>Porphyromonadaceae</taxon>
        <taxon>Porphyromonas</taxon>
    </lineage>
</organism>
<name>C2MEH8_9PORP</name>
<gene>
    <name evidence="1" type="ORF">PORUE0001_0803</name>
</gene>
<dbReference type="RefSeq" id="WP_007366247.1">
    <property type="nucleotide sequence ID" value="NZ_ACLR01000242.1"/>
</dbReference>
<dbReference type="Proteomes" id="UP000003303">
    <property type="component" value="Unassembled WGS sequence"/>
</dbReference>
<keyword evidence="2" id="KW-1185">Reference proteome</keyword>
<dbReference type="AlphaFoldDB" id="C2MEH8"/>
<accession>C2MEH8</accession>
<dbReference type="EMBL" id="ACLR01000242">
    <property type="protein sequence ID" value="EEK15877.1"/>
    <property type="molecule type" value="Genomic_DNA"/>
</dbReference>
<comment type="caution">
    <text evidence="1">The sequence shown here is derived from an EMBL/GenBank/DDBJ whole genome shotgun (WGS) entry which is preliminary data.</text>
</comment>
<proteinExistence type="predicted"/>
<evidence type="ECO:0000313" key="2">
    <source>
        <dbReference type="Proteomes" id="UP000003303"/>
    </source>
</evidence>
<reference evidence="1 2" key="1">
    <citation type="submission" date="2009-04" db="EMBL/GenBank/DDBJ databases">
        <authorList>
            <person name="Sebastian Y."/>
            <person name="Madupu R."/>
            <person name="Durkin A.S."/>
            <person name="Torralba M."/>
            <person name="Methe B."/>
            <person name="Sutton G.G."/>
            <person name="Strausberg R.L."/>
            <person name="Nelson K.E."/>
        </authorList>
    </citation>
    <scope>NUCLEOTIDE SEQUENCE [LARGE SCALE GENOMIC DNA]</scope>
    <source>
        <strain evidence="1 2">60-3</strain>
    </source>
</reference>
<evidence type="ECO:0000313" key="1">
    <source>
        <dbReference type="EMBL" id="EEK15877.1"/>
    </source>
</evidence>
<sequence length="55" mass="6042">MLPLSGKGGEGRAETYRKIEEELEVAGTTYSSDRDMVIEHVAKLTDTGEYPSPLL</sequence>